<dbReference type="Proteomes" id="UP001500121">
    <property type="component" value="Unassembled WGS sequence"/>
</dbReference>
<dbReference type="InterPro" id="IPR027417">
    <property type="entry name" value="P-loop_NTPase"/>
</dbReference>
<dbReference type="InterPro" id="IPR005790">
    <property type="entry name" value="DNA_polIII_delta"/>
</dbReference>
<name>A0ABP8Z2N2_9MICO</name>
<dbReference type="EMBL" id="BAABLP010000002">
    <property type="protein sequence ID" value="GAA4744815.1"/>
    <property type="molecule type" value="Genomic_DNA"/>
</dbReference>
<evidence type="ECO:0000256" key="7">
    <source>
        <dbReference type="ARBA" id="ARBA00049244"/>
    </source>
</evidence>
<dbReference type="Gene3D" id="1.20.272.10">
    <property type="match status" value="1"/>
</dbReference>
<reference evidence="10" key="1">
    <citation type="journal article" date="2019" name="Int. J. Syst. Evol. Microbiol.">
        <title>The Global Catalogue of Microorganisms (GCM) 10K type strain sequencing project: providing services to taxonomists for standard genome sequencing and annotation.</title>
        <authorList>
            <consortium name="The Broad Institute Genomics Platform"/>
            <consortium name="The Broad Institute Genome Sequencing Center for Infectious Disease"/>
            <person name="Wu L."/>
            <person name="Ma J."/>
        </authorList>
    </citation>
    <scope>NUCLEOTIDE SEQUENCE [LARGE SCALE GENOMIC DNA]</scope>
    <source>
        <strain evidence="10">JCM 19015</strain>
    </source>
</reference>
<evidence type="ECO:0000256" key="6">
    <source>
        <dbReference type="ARBA" id="ARBA00034754"/>
    </source>
</evidence>
<comment type="caution">
    <text evidence="9">The sequence shown here is derived from an EMBL/GenBank/DDBJ whole genome shotgun (WGS) entry which is preliminary data.</text>
</comment>
<accession>A0ABP8Z2N2</accession>
<feature type="domain" description="DNA polymerase III delta subunit-like C-terminal" evidence="8">
    <location>
        <begin position="218"/>
        <end position="332"/>
    </location>
</feature>
<dbReference type="SUPFAM" id="SSF52540">
    <property type="entry name" value="P-loop containing nucleoside triphosphate hydrolases"/>
    <property type="match status" value="1"/>
</dbReference>
<comment type="catalytic activity">
    <reaction evidence="7">
        <text>DNA(n) + a 2'-deoxyribonucleoside 5'-triphosphate = DNA(n+1) + diphosphate</text>
        <dbReference type="Rhea" id="RHEA:22508"/>
        <dbReference type="Rhea" id="RHEA-COMP:17339"/>
        <dbReference type="Rhea" id="RHEA-COMP:17340"/>
        <dbReference type="ChEBI" id="CHEBI:33019"/>
        <dbReference type="ChEBI" id="CHEBI:61560"/>
        <dbReference type="ChEBI" id="CHEBI:173112"/>
        <dbReference type="EC" id="2.7.7.7"/>
    </reaction>
</comment>
<dbReference type="SUPFAM" id="SSF48019">
    <property type="entry name" value="post-AAA+ oligomerization domain-like"/>
    <property type="match status" value="1"/>
</dbReference>
<evidence type="ECO:0000313" key="10">
    <source>
        <dbReference type="Proteomes" id="UP001500121"/>
    </source>
</evidence>
<organism evidence="9 10">
    <name type="scientific">Amnibacterium soli</name>
    <dbReference type="NCBI Taxonomy" id="1282736"/>
    <lineage>
        <taxon>Bacteria</taxon>
        <taxon>Bacillati</taxon>
        <taxon>Actinomycetota</taxon>
        <taxon>Actinomycetes</taxon>
        <taxon>Micrococcales</taxon>
        <taxon>Microbacteriaceae</taxon>
        <taxon>Amnibacterium</taxon>
    </lineage>
</organism>
<dbReference type="Gene3D" id="3.40.50.300">
    <property type="entry name" value="P-loop containing nucleotide triphosphate hydrolases"/>
    <property type="match status" value="1"/>
</dbReference>
<evidence type="ECO:0000256" key="1">
    <source>
        <dbReference type="ARBA" id="ARBA00012417"/>
    </source>
</evidence>
<dbReference type="InterPro" id="IPR048466">
    <property type="entry name" value="DNA_pol3_delta-like_C"/>
</dbReference>
<dbReference type="InterPro" id="IPR008921">
    <property type="entry name" value="DNA_pol3_clamp-load_cplx_C"/>
</dbReference>
<comment type="similarity">
    <text evidence="6">Belongs to the DNA polymerase HolA subunit family.</text>
</comment>
<evidence type="ECO:0000256" key="2">
    <source>
        <dbReference type="ARBA" id="ARBA00022679"/>
    </source>
</evidence>
<evidence type="ECO:0000259" key="8">
    <source>
        <dbReference type="Pfam" id="PF21694"/>
    </source>
</evidence>
<evidence type="ECO:0000256" key="4">
    <source>
        <dbReference type="ARBA" id="ARBA00022705"/>
    </source>
</evidence>
<evidence type="ECO:0000256" key="3">
    <source>
        <dbReference type="ARBA" id="ARBA00022695"/>
    </source>
</evidence>
<keyword evidence="5" id="KW-0239">DNA-directed DNA polymerase</keyword>
<sequence length="343" mass="35896">MVMAARPATRAASAKIPQVAWSEARPAPVVLVSGPEDLLADRAIRRIREMLAAADPSLEVTDLDAAAAVPGDLTTLASPSLFGEPRLIRVTAVERLSEAFLNETLRYLEAPDDGATLVLRHSGGVRGKKLLDAIRGGAGGGIEIACAEVKRDADRSAFASGEFRAAGRRISPGALRVLVSAFQGDLAELASACQQLIADTTGDIGERTVQTYYAGRMETDAFAVADAALAGRTGEALVLLRHAIDSGADPVPIVAALAAKLRSMAKVLDARGAPAKIASEFGMAPWQVERARRDAQGWQAAGLGRAIVFTAETDERVKGGARDTEYAVERLVTFIAARGGTGT</sequence>
<keyword evidence="2" id="KW-0808">Transferase</keyword>
<dbReference type="NCBIfam" id="TIGR01128">
    <property type="entry name" value="holA"/>
    <property type="match status" value="1"/>
</dbReference>
<dbReference type="EC" id="2.7.7.7" evidence="1"/>
<dbReference type="PANTHER" id="PTHR34388">
    <property type="entry name" value="DNA POLYMERASE III SUBUNIT DELTA"/>
    <property type="match status" value="1"/>
</dbReference>
<dbReference type="PANTHER" id="PTHR34388:SF1">
    <property type="entry name" value="DNA POLYMERASE III SUBUNIT DELTA"/>
    <property type="match status" value="1"/>
</dbReference>
<dbReference type="Pfam" id="PF21694">
    <property type="entry name" value="DNA_pol3_delta_C"/>
    <property type="match status" value="1"/>
</dbReference>
<keyword evidence="4" id="KW-0235">DNA replication</keyword>
<gene>
    <name evidence="9" type="ORF">GCM10025783_15730</name>
</gene>
<keyword evidence="3" id="KW-0548">Nucleotidyltransferase</keyword>
<keyword evidence="10" id="KW-1185">Reference proteome</keyword>
<proteinExistence type="inferred from homology"/>
<evidence type="ECO:0000256" key="5">
    <source>
        <dbReference type="ARBA" id="ARBA00022932"/>
    </source>
</evidence>
<evidence type="ECO:0000313" key="9">
    <source>
        <dbReference type="EMBL" id="GAA4744815.1"/>
    </source>
</evidence>
<protein>
    <recommendedName>
        <fullName evidence="1">DNA-directed DNA polymerase</fullName>
        <ecNumber evidence="1">2.7.7.7</ecNumber>
    </recommendedName>
</protein>